<feature type="region of interest" description="Disordered" evidence="1">
    <location>
        <begin position="65"/>
        <end position="84"/>
    </location>
</feature>
<evidence type="ECO:0000313" key="4">
    <source>
        <dbReference type="Proteomes" id="UP001516620"/>
    </source>
</evidence>
<feature type="chain" id="PRO_5045362928" evidence="2">
    <location>
        <begin position="25"/>
        <end position="94"/>
    </location>
</feature>
<gene>
    <name evidence="3" type="ORF">IM700_011690</name>
</gene>
<dbReference type="RefSeq" id="WP_193416247.1">
    <property type="nucleotide sequence ID" value="NZ_JADCNN020000009.1"/>
</dbReference>
<keyword evidence="2" id="KW-0732">Signal</keyword>
<feature type="signal peptide" evidence="2">
    <location>
        <begin position="1"/>
        <end position="24"/>
    </location>
</feature>
<evidence type="ECO:0000313" key="3">
    <source>
        <dbReference type="EMBL" id="MBM6996308.1"/>
    </source>
</evidence>
<dbReference type="Proteomes" id="UP001516620">
    <property type="component" value="Unassembled WGS sequence"/>
</dbReference>
<protein>
    <submittedName>
        <fullName evidence="3">FAD/FMN-containing dehydrogenase</fullName>
    </submittedName>
</protein>
<keyword evidence="4" id="KW-1185">Reference proteome</keyword>
<accession>A0ABS2H9X5</accession>
<reference evidence="3 4" key="1">
    <citation type="submission" date="2021-01" db="EMBL/GenBank/DDBJ databases">
        <title>Paenibacillus sp.nov. isolated from the rhizosphere soil of tomato plant.</title>
        <authorList>
            <person name="Thin K.K."/>
            <person name="Zhang X."/>
            <person name="He S."/>
        </authorList>
    </citation>
    <scope>NUCLEOTIDE SEQUENCE [LARGE SCALE GENOMIC DNA]</scope>
    <source>
        <strain evidence="3 4">DXFW5</strain>
    </source>
</reference>
<dbReference type="EMBL" id="JADCNN020000009">
    <property type="protein sequence ID" value="MBM6996308.1"/>
    <property type="molecule type" value="Genomic_DNA"/>
</dbReference>
<evidence type="ECO:0000256" key="1">
    <source>
        <dbReference type="SAM" id="MobiDB-lite"/>
    </source>
</evidence>
<dbReference type="CDD" id="cd14279">
    <property type="entry name" value="CUE"/>
    <property type="match status" value="1"/>
</dbReference>
<evidence type="ECO:0000256" key="2">
    <source>
        <dbReference type="SAM" id="SignalP"/>
    </source>
</evidence>
<feature type="compositionally biased region" description="Low complexity" evidence="1">
    <location>
        <begin position="75"/>
        <end position="84"/>
    </location>
</feature>
<comment type="caution">
    <text evidence="3">The sequence shown here is derived from an EMBL/GenBank/DDBJ whole genome shotgun (WGS) entry which is preliminary data.</text>
</comment>
<sequence length="94" mass="10144">MKKLWIGIATMALVMGIGTAGAYAATTDNGTDDSGKARNPSTFEQMLPYAKQMHPDLSEEQIRGMYNSCHGSNGGNTSTGMMNNTQWGNSMMNF</sequence>
<proteinExistence type="predicted"/>
<name>A0ABS2H9X5_9BACL</name>
<organism evidence="3 4">
    <name type="scientific">Paenibacillus rhizolycopersici</name>
    <dbReference type="NCBI Taxonomy" id="2780073"/>
    <lineage>
        <taxon>Bacteria</taxon>
        <taxon>Bacillati</taxon>
        <taxon>Bacillota</taxon>
        <taxon>Bacilli</taxon>
        <taxon>Bacillales</taxon>
        <taxon>Paenibacillaceae</taxon>
        <taxon>Paenibacillus</taxon>
    </lineage>
</organism>